<reference evidence="3" key="1">
    <citation type="submission" date="2020-02" db="EMBL/GenBank/DDBJ databases">
        <authorList>
            <person name="Meier V. D."/>
        </authorList>
    </citation>
    <scope>NUCLEOTIDE SEQUENCE</scope>
    <source>
        <strain evidence="3">AVDCRST_MAG45</strain>
    </source>
</reference>
<evidence type="ECO:0000256" key="1">
    <source>
        <dbReference type="SAM" id="MobiDB-lite"/>
    </source>
</evidence>
<keyword evidence="2" id="KW-0472">Membrane</keyword>
<organism evidence="3">
    <name type="scientific">uncultured Solirubrobacterales bacterium</name>
    <dbReference type="NCBI Taxonomy" id="768556"/>
    <lineage>
        <taxon>Bacteria</taxon>
        <taxon>Bacillati</taxon>
        <taxon>Actinomycetota</taxon>
        <taxon>Thermoleophilia</taxon>
        <taxon>Solirubrobacterales</taxon>
        <taxon>environmental samples</taxon>
    </lineage>
</organism>
<keyword evidence="2" id="KW-1133">Transmembrane helix</keyword>
<feature type="transmembrane region" description="Helical" evidence="2">
    <location>
        <begin position="103"/>
        <end position="126"/>
    </location>
</feature>
<feature type="compositionally biased region" description="Basic and acidic residues" evidence="1">
    <location>
        <begin position="192"/>
        <end position="201"/>
    </location>
</feature>
<gene>
    <name evidence="3" type="ORF">AVDCRST_MAG45-666</name>
</gene>
<feature type="transmembrane region" description="Helical" evidence="2">
    <location>
        <begin position="169"/>
        <end position="189"/>
    </location>
</feature>
<protein>
    <submittedName>
        <fullName evidence="3">Uncharacterized protein</fullName>
    </submittedName>
</protein>
<evidence type="ECO:0000256" key="2">
    <source>
        <dbReference type="SAM" id="Phobius"/>
    </source>
</evidence>
<dbReference type="EMBL" id="CADCVU010000060">
    <property type="protein sequence ID" value="CAA9489604.1"/>
    <property type="molecule type" value="Genomic_DNA"/>
</dbReference>
<keyword evidence="2" id="KW-0812">Transmembrane</keyword>
<sequence>MTSAPSSPPSGASTEPDEKRDFDVFRLRVGDVIALLAAFALLFTMAGDWYSTSTGEEAREIVERQGTEGPGSGIFDDGAVEDARVEAEQAERNAWQVSSPVDLLALLALLATIGGVFASAALHASGREYPELGRSPRSVAALLALLALLLLVVQAALRLDADSEVTIKIGLPLGVAALGMIACGTGLALRDAQRPPVEETPARGPATAEAPEARRA</sequence>
<feature type="transmembrane region" description="Helical" evidence="2">
    <location>
        <begin position="138"/>
        <end position="157"/>
    </location>
</feature>
<proteinExistence type="predicted"/>
<dbReference type="AlphaFoldDB" id="A0A6J4SED4"/>
<feature type="transmembrane region" description="Helical" evidence="2">
    <location>
        <begin position="29"/>
        <end position="50"/>
    </location>
</feature>
<accession>A0A6J4SED4</accession>
<name>A0A6J4SED4_9ACTN</name>
<feature type="region of interest" description="Disordered" evidence="1">
    <location>
        <begin position="192"/>
        <end position="216"/>
    </location>
</feature>
<evidence type="ECO:0000313" key="3">
    <source>
        <dbReference type="EMBL" id="CAA9489604.1"/>
    </source>
</evidence>